<feature type="transmembrane region" description="Helical" evidence="1">
    <location>
        <begin position="187"/>
        <end position="205"/>
    </location>
</feature>
<keyword evidence="1" id="KW-0472">Membrane</keyword>
<keyword evidence="3" id="KW-1185">Reference proteome</keyword>
<organism evidence="2 3">
    <name type="scientific">Phnomibacter ginsenosidimutans</name>
    <dbReference type="NCBI Taxonomy" id="2676868"/>
    <lineage>
        <taxon>Bacteria</taxon>
        <taxon>Pseudomonadati</taxon>
        <taxon>Bacteroidota</taxon>
        <taxon>Chitinophagia</taxon>
        <taxon>Chitinophagales</taxon>
        <taxon>Chitinophagaceae</taxon>
        <taxon>Phnomibacter</taxon>
    </lineage>
</organism>
<feature type="transmembrane region" description="Helical" evidence="1">
    <location>
        <begin position="115"/>
        <end position="133"/>
    </location>
</feature>
<keyword evidence="1" id="KW-1133">Transmembrane helix</keyword>
<accession>A0A6I6GKU6</accession>
<dbReference type="Proteomes" id="UP000426027">
    <property type="component" value="Chromosome"/>
</dbReference>
<keyword evidence="1" id="KW-0812">Transmembrane</keyword>
<evidence type="ECO:0000256" key="1">
    <source>
        <dbReference type="SAM" id="Phobius"/>
    </source>
</evidence>
<evidence type="ECO:0000313" key="2">
    <source>
        <dbReference type="EMBL" id="QGW27522.1"/>
    </source>
</evidence>
<sequence>MSIIDRLQEKKWVILFVIYLRYLIGAAFVFASIVKIQGNRFTTGIGIDAPIHSALHFFETLYQSGLYWKFLGWSQLIVGFILMTQRFAALGAVLFLPVSLNIFVITVSYDFGGTPVITGLMLLANIFLMIWDYRKFALLLNMKGNTTNNKVILLDSFSGDKLWMVLGLVLFVTTVVYVLMYDRKPTQWFLACLVLGVTGMIIHSVKHRDIIDK</sequence>
<gene>
    <name evidence="2" type="ORF">GLV81_04885</name>
</gene>
<proteinExistence type="predicted"/>
<feature type="transmembrane region" description="Helical" evidence="1">
    <location>
        <begin position="12"/>
        <end position="34"/>
    </location>
</feature>
<name>A0A6I6GKU6_9BACT</name>
<dbReference type="KEGG" id="fls:GLV81_04885"/>
<reference evidence="2 3" key="1">
    <citation type="submission" date="2019-11" db="EMBL/GenBank/DDBJ databases">
        <authorList>
            <person name="Im W.T."/>
        </authorList>
    </citation>
    <scope>NUCLEOTIDE SEQUENCE [LARGE SCALE GENOMIC DNA]</scope>
    <source>
        <strain evidence="2 3">SB-02</strain>
    </source>
</reference>
<evidence type="ECO:0008006" key="4">
    <source>
        <dbReference type="Google" id="ProtNLM"/>
    </source>
</evidence>
<dbReference type="AlphaFoldDB" id="A0A6I6GKU6"/>
<dbReference type="RefSeq" id="WP_157477369.1">
    <property type="nucleotide sequence ID" value="NZ_CP046566.1"/>
</dbReference>
<evidence type="ECO:0000313" key="3">
    <source>
        <dbReference type="Proteomes" id="UP000426027"/>
    </source>
</evidence>
<protein>
    <recommendedName>
        <fullName evidence="4">DoxX family membrane protein</fullName>
    </recommendedName>
</protein>
<dbReference type="EMBL" id="CP046566">
    <property type="protein sequence ID" value="QGW27522.1"/>
    <property type="molecule type" value="Genomic_DNA"/>
</dbReference>
<feature type="transmembrane region" description="Helical" evidence="1">
    <location>
        <begin position="162"/>
        <end position="181"/>
    </location>
</feature>